<keyword evidence="4 6" id="KW-0472">Membrane</keyword>
<protein>
    <recommendedName>
        <fullName evidence="7">Major facilitator superfamily (MFS) profile domain-containing protein</fullName>
    </recommendedName>
</protein>
<feature type="transmembrane region" description="Helical" evidence="6">
    <location>
        <begin position="386"/>
        <end position="404"/>
    </location>
</feature>
<reference evidence="8 9" key="1">
    <citation type="submission" date="2023-03" db="EMBL/GenBank/DDBJ databases">
        <title>High-quality genome of Scylla paramamosain provides insights in environmental adaptation.</title>
        <authorList>
            <person name="Zhang L."/>
        </authorList>
    </citation>
    <scope>NUCLEOTIDE SEQUENCE [LARGE SCALE GENOMIC DNA]</scope>
    <source>
        <strain evidence="8">LZ_2023a</strain>
        <tissue evidence="8">Muscle</tissue>
    </source>
</reference>
<dbReference type="Pfam" id="PF00083">
    <property type="entry name" value="Sugar_tr"/>
    <property type="match status" value="1"/>
</dbReference>
<evidence type="ECO:0000313" key="9">
    <source>
        <dbReference type="Proteomes" id="UP001487740"/>
    </source>
</evidence>
<feature type="domain" description="Major facilitator superfamily (MFS) profile" evidence="7">
    <location>
        <begin position="106"/>
        <end position="559"/>
    </location>
</feature>
<comment type="subcellular location">
    <subcellularLocation>
        <location evidence="1">Membrane</location>
        <topology evidence="1">Multi-pass membrane protein</topology>
    </subcellularLocation>
</comment>
<evidence type="ECO:0000256" key="6">
    <source>
        <dbReference type="SAM" id="Phobius"/>
    </source>
</evidence>
<feature type="transmembrane region" description="Helical" evidence="6">
    <location>
        <begin position="41"/>
        <end position="64"/>
    </location>
</feature>
<proteinExistence type="predicted"/>
<gene>
    <name evidence="8" type="ORF">O3P69_002205</name>
</gene>
<dbReference type="InterPro" id="IPR020846">
    <property type="entry name" value="MFS_dom"/>
</dbReference>
<evidence type="ECO:0000313" key="8">
    <source>
        <dbReference type="EMBL" id="KAK8407490.1"/>
    </source>
</evidence>
<evidence type="ECO:0000256" key="5">
    <source>
        <dbReference type="SAM" id="MobiDB-lite"/>
    </source>
</evidence>
<feature type="transmembrane region" description="Helical" evidence="6">
    <location>
        <begin position="530"/>
        <end position="554"/>
    </location>
</feature>
<dbReference type="GO" id="GO:0022857">
    <property type="term" value="F:transmembrane transporter activity"/>
    <property type="evidence" value="ECO:0007669"/>
    <property type="project" value="InterPro"/>
</dbReference>
<dbReference type="SUPFAM" id="SSF103473">
    <property type="entry name" value="MFS general substrate transporter"/>
    <property type="match status" value="1"/>
</dbReference>
<dbReference type="InterPro" id="IPR005829">
    <property type="entry name" value="Sugar_transporter_CS"/>
</dbReference>
<evidence type="ECO:0000256" key="4">
    <source>
        <dbReference type="ARBA" id="ARBA00023136"/>
    </source>
</evidence>
<keyword evidence="3 6" id="KW-1133">Transmembrane helix</keyword>
<keyword evidence="2 6" id="KW-0812">Transmembrane</keyword>
<evidence type="ECO:0000256" key="2">
    <source>
        <dbReference type="ARBA" id="ARBA00022692"/>
    </source>
</evidence>
<feature type="transmembrane region" description="Helical" evidence="6">
    <location>
        <begin position="256"/>
        <end position="279"/>
    </location>
</feature>
<sequence>MSRPFQTIAEPRRRGEGAAGGMAVPTIEDVLSRVETGPWNWTIFLLGSLWGVFGAMQALATAFLSPAVDHWCQVPHLHNWTTQQVWNFSLPRTKVGGETHHSQCEMYVRNYSLMEGVPWEERLLHLPEGEQDESTLPTQPCDTWEFDTSSFQSTLISEWELVCGREHLRSLSQSIFMVGYFFGAPLGGYFSDRFGRKRLMSGALWAFIVVSVLGSVAPSYPLFLVCRLVMAFTGTIVYQASYILALEASSMRHRGVVGIMFSVPFALGNMLLPGVAYLVRDWRHLHLAISVPVILLISNTIILPESPRWLLQNGRWSEAERVLQKAARWNSSKTFDSAWLLSALTQMKAQAEHRECSQENPVGGSSLRDMWSSLLVFVRTPVLRKISLILYFVWITCCTVYYGLSLSSSNFNVDPFLYMFLGGVMELPSYTLTVPFVAHFGRKKVLIVLMVTCGITVLSAPFLPLAREGWSFLTVVMVSKFSITSAYQVVYLYSSELFPTTLRTRGVGVSSMVGRLGAILSPFINDVLGSHHWAIPTTIFGGLSLAASFMICLLPETCGRALPNTVDDIENGAAATPR</sequence>
<evidence type="ECO:0000256" key="1">
    <source>
        <dbReference type="ARBA" id="ARBA00004141"/>
    </source>
</evidence>
<name>A0AAW0V850_SCYPA</name>
<dbReference type="InterPro" id="IPR036259">
    <property type="entry name" value="MFS_trans_sf"/>
</dbReference>
<accession>A0AAW0V850</accession>
<keyword evidence="9" id="KW-1185">Reference proteome</keyword>
<feature type="transmembrane region" description="Helical" evidence="6">
    <location>
        <begin position="199"/>
        <end position="216"/>
    </location>
</feature>
<dbReference type="CDD" id="cd17317">
    <property type="entry name" value="MFS_SLC22"/>
    <property type="match status" value="1"/>
</dbReference>
<evidence type="ECO:0000259" key="7">
    <source>
        <dbReference type="PROSITE" id="PS50850"/>
    </source>
</evidence>
<dbReference type="InterPro" id="IPR005828">
    <property type="entry name" value="MFS_sugar_transport-like"/>
</dbReference>
<dbReference type="AlphaFoldDB" id="A0AAW0V850"/>
<dbReference type="PROSITE" id="PS50850">
    <property type="entry name" value="MFS"/>
    <property type="match status" value="1"/>
</dbReference>
<dbReference type="PROSITE" id="PS00216">
    <property type="entry name" value="SUGAR_TRANSPORT_1"/>
    <property type="match status" value="1"/>
</dbReference>
<dbReference type="GO" id="GO:0016020">
    <property type="term" value="C:membrane"/>
    <property type="evidence" value="ECO:0007669"/>
    <property type="project" value="UniProtKB-SubCell"/>
</dbReference>
<feature type="transmembrane region" description="Helical" evidence="6">
    <location>
        <begin position="222"/>
        <end position="244"/>
    </location>
</feature>
<feature type="transmembrane region" description="Helical" evidence="6">
    <location>
        <begin position="445"/>
        <end position="463"/>
    </location>
</feature>
<dbReference type="EMBL" id="JARAKH010000001">
    <property type="protein sequence ID" value="KAK8407490.1"/>
    <property type="molecule type" value="Genomic_DNA"/>
</dbReference>
<dbReference type="PANTHER" id="PTHR24064">
    <property type="entry name" value="SOLUTE CARRIER FAMILY 22 MEMBER"/>
    <property type="match status" value="1"/>
</dbReference>
<dbReference type="Proteomes" id="UP001487740">
    <property type="component" value="Unassembled WGS sequence"/>
</dbReference>
<comment type="caution">
    <text evidence="8">The sequence shown here is derived from an EMBL/GenBank/DDBJ whole genome shotgun (WGS) entry which is preliminary data.</text>
</comment>
<evidence type="ECO:0000256" key="3">
    <source>
        <dbReference type="ARBA" id="ARBA00022989"/>
    </source>
</evidence>
<feature type="transmembrane region" description="Helical" evidence="6">
    <location>
        <begin position="285"/>
        <end position="303"/>
    </location>
</feature>
<dbReference type="Gene3D" id="1.20.1250.20">
    <property type="entry name" value="MFS general substrate transporter like domains"/>
    <property type="match status" value="1"/>
</dbReference>
<feature type="region of interest" description="Disordered" evidence="5">
    <location>
        <begin position="1"/>
        <end position="20"/>
    </location>
</feature>
<feature type="transmembrane region" description="Helical" evidence="6">
    <location>
        <begin position="416"/>
        <end position="438"/>
    </location>
</feature>
<organism evidence="8 9">
    <name type="scientific">Scylla paramamosain</name>
    <name type="common">Mud crab</name>
    <dbReference type="NCBI Taxonomy" id="85552"/>
    <lineage>
        <taxon>Eukaryota</taxon>
        <taxon>Metazoa</taxon>
        <taxon>Ecdysozoa</taxon>
        <taxon>Arthropoda</taxon>
        <taxon>Crustacea</taxon>
        <taxon>Multicrustacea</taxon>
        <taxon>Malacostraca</taxon>
        <taxon>Eumalacostraca</taxon>
        <taxon>Eucarida</taxon>
        <taxon>Decapoda</taxon>
        <taxon>Pleocyemata</taxon>
        <taxon>Brachyura</taxon>
        <taxon>Eubrachyura</taxon>
        <taxon>Portunoidea</taxon>
        <taxon>Portunidae</taxon>
        <taxon>Portuninae</taxon>
        <taxon>Scylla</taxon>
    </lineage>
</organism>